<organism evidence="2 3">
    <name type="scientific">Gossypium australe</name>
    <dbReference type="NCBI Taxonomy" id="47621"/>
    <lineage>
        <taxon>Eukaryota</taxon>
        <taxon>Viridiplantae</taxon>
        <taxon>Streptophyta</taxon>
        <taxon>Embryophyta</taxon>
        <taxon>Tracheophyta</taxon>
        <taxon>Spermatophyta</taxon>
        <taxon>Magnoliopsida</taxon>
        <taxon>eudicotyledons</taxon>
        <taxon>Gunneridae</taxon>
        <taxon>Pentapetalae</taxon>
        <taxon>rosids</taxon>
        <taxon>malvids</taxon>
        <taxon>Malvales</taxon>
        <taxon>Malvaceae</taxon>
        <taxon>Malvoideae</taxon>
        <taxon>Gossypium</taxon>
    </lineage>
</organism>
<feature type="region of interest" description="Disordered" evidence="1">
    <location>
        <begin position="1"/>
        <end position="29"/>
    </location>
</feature>
<dbReference type="EMBL" id="SMMG02000002">
    <property type="protein sequence ID" value="KAA3484530.1"/>
    <property type="molecule type" value="Genomic_DNA"/>
</dbReference>
<gene>
    <name evidence="2" type="ORF">EPI10_006607</name>
</gene>
<dbReference type="AlphaFoldDB" id="A0A5B6WRP4"/>
<accession>A0A5B6WRP4</accession>
<name>A0A5B6WRP4_9ROSI</name>
<evidence type="ECO:0000313" key="3">
    <source>
        <dbReference type="Proteomes" id="UP000325315"/>
    </source>
</evidence>
<comment type="caution">
    <text evidence="2">The sequence shown here is derived from an EMBL/GenBank/DDBJ whole genome shotgun (WGS) entry which is preliminary data.</text>
</comment>
<feature type="compositionally biased region" description="Polar residues" evidence="1">
    <location>
        <begin position="16"/>
        <end position="25"/>
    </location>
</feature>
<reference evidence="3" key="1">
    <citation type="journal article" date="2019" name="Plant Biotechnol. J.">
        <title>Genome sequencing of the Australian wild diploid species Gossypium australe highlights disease resistance and delayed gland morphogenesis.</title>
        <authorList>
            <person name="Cai Y."/>
            <person name="Cai X."/>
            <person name="Wang Q."/>
            <person name="Wang P."/>
            <person name="Zhang Y."/>
            <person name="Cai C."/>
            <person name="Xu Y."/>
            <person name="Wang K."/>
            <person name="Zhou Z."/>
            <person name="Wang C."/>
            <person name="Geng S."/>
            <person name="Li B."/>
            <person name="Dong Q."/>
            <person name="Hou Y."/>
            <person name="Wang H."/>
            <person name="Ai P."/>
            <person name="Liu Z."/>
            <person name="Yi F."/>
            <person name="Sun M."/>
            <person name="An G."/>
            <person name="Cheng J."/>
            <person name="Zhang Y."/>
            <person name="Shi Q."/>
            <person name="Xie Y."/>
            <person name="Shi X."/>
            <person name="Chang Y."/>
            <person name="Huang F."/>
            <person name="Chen Y."/>
            <person name="Hong S."/>
            <person name="Mi L."/>
            <person name="Sun Q."/>
            <person name="Zhang L."/>
            <person name="Zhou B."/>
            <person name="Peng R."/>
            <person name="Zhang X."/>
            <person name="Liu F."/>
        </authorList>
    </citation>
    <scope>NUCLEOTIDE SEQUENCE [LARGE SCALE GENOMIC DNA]</scope>
    <source>
        <strain evidence="3">cv. PA1801</strain>
    </source>
</reference>
<evidence type="ECO:0000313" key="2">
    <source>
        <dbReference type="EMBL" id="KAA3484530.1"/>
    </source>
</evidence>
<sequence length="107" mass="12102">MDPDQAVADDVERTALATSRPNDSSEGGEAKQAFFRMMSEWFSEFVQTNPAAPQPPPPQVPVMPQVVDLIRLNKHPVDKIRKYGAKEFRAITDDDAERAEFWLKNTI</sequence>
<evidence type="ECO:0000256" key="1">
    <source>
        <dbReference type="SAM" id="MobiDB-lite"/>
    </source>
</evidence>
<dbReference type="Proteomes" id="UP000325315">
    <property type="component" value="Unassembled WGS sequence"/>
</dbReference>
<protein>
    <submittedName>
        <fullName evidence="2">Protein MCM10</fullName>
    </submittedName>
</protein>
<keyword evidence="3" id="KW-1185">Reference proteome</keyword>
<proteinExistence type="predicted"/>
<dbReference type="OrthoDB" id="10693458at2759"/>